<dbReference type="AlphaFoldDB" id="A0A4V1INX8"/>
<dbReference type="EMBL" id="NDXW01000001">
    <property type="protein sequence ID" value="RDH45281.1"/>
    <property type="molecule type" value="Genomic_DNA"/>
</dbReference>
<feature type="domain" description="AB hydrolase-1" evidence="2">
    <location>
        <begin position="21"/>
        <end position="212"/>
    </location>
</feature>
<dbReference type="InterPro" id="IPR050266">
    <property type="entry name" value="AB_hydrolase_sf"/>
</dbReference>
<dbReference type="Pfam" id="PF00561">
    <property type="entry name" value="Abhydrolase_1"/>
    <property type="match status" value="1"/>
</dbReference>
<dbReference type="InterPro" id="IPR000073">
    <property type="entry name" value="AB_hydrolase_1"/>
</dbReference>
<evidence type="ECO:0000313" key="3">
    <source>
        <dbReference type="EMBL" id="RDH45281.1"/>
    </source>
</evidence>
<evidence type="ECO:0000313" key="4">
    <source>
        <dbReference type="Proteomes" id="UP000257039"/>
    </source>
</evidence>
<keyword evidence="4" id="KW-1185">Reference proteome</keyword>
<gene>
    <name evidence="3" type="ORF">B9G39_18525</name>
</gene>
<comment type="caution">
    <text evidence="3">The sequence shown here is derived from an EMBL/GenBank/DDBJ whole genome shotgun (WGS) entry which is preliminary data.</text>
</comment>
<keyword evidence="1 3" id="KW-0378">Hydrolase</keyword>
<reference evidence="3 4" key="1">
    <citation type="submission" date="2017-04" db="EMBL/GenBank/DDBJ databases">
        <title>Draft genome sequence of Zooshikella ganghwensis VG4 isolated from Red Sea sediments.</title>
        <authorList>
            <person name="Rehman Z."/>
            <person name="Alam I."/>
            <person name="Kamau A."/>
            <person name="Bajic V."/>
            <person name="Leiknes T."/>
        </authorList>
    </citation>
    <scope>NUCLEOTIDE SEQUENCE [LARGE SCALE GENOMIC DNA]</scope>
    <source>
        <strain evidence="3 4">VG4</strain>
    </source>
</reference>
<dbReference type="Gene3D" id="3.40.50.1820">
    <property type="entry name" value="alpha/beta hydrolase"/>
    <property type="match status" value="1"/>
</dbReference>
<dbReference type="RefSeq" id="WP_094788267.1">
    <property type="nucleotide sequence ID" value="NZ_NDXW01000001.1"/>
</dbReference>
<name>A0A4V1INX8_9GAMM</name>
<protein>
    <submittedName>
        <fullName evidence="3">Alpha/beta hydrolase</fullName>
    </submittedName>
</protein>
<dbReference type="SUPFAM" id="SSF53474">
    <property type="entry name" value="alpha/beta-Hydrolases"/>
    <property type="match status" value="1"/>
</dbReference>
<evidence type="ECO:0000259" key="2">
    <source>
        <dbReference type="Pfam" id="PF00561"/>
    </source>
</evidence>
<dbReference type="PANTHER" id="PTHR43798">
    <property type="entry name" value="MONOACYLGLYCEROL LIPASE"/>
    <property type="match status" value="1"/>
</dbReference>
<organism evidence="3 4">
    <name type="scientific">Zooshikella ganghwensis</name>
    <dbReference type="NCBI Taxonomy" id="202772"/>
    <lineage>
        <taxon>Bacteria</taxon>
        <taxon>Pseudomonadati</taxon>
        <taxon>Pseudomonadota</taxon>
        <taxon>Gammaproteobacteria</taxon>
        <taxon>Oceanospirillales</taxon>
        <taxon>Zooshikellaceae</taxon>
        <taxon>Zooshikella</taxon>
    </lineage>
</organism>
<dbReference type="GO" id="GO:0016787">
    <property type="term" value="F:hydrolase activity"/>
    <property type="evidence" value="ECO:0007669"/>
    <property type="project" value="UniProtKB-KW"/>
</dbReference>
<evidence type="ECO:0000256" key="1">
    <source>
        <dbReference type="ARBA" id="ARBA00022801"/>
    </source>
</evidence>
<sequence length="266" mass="29964">MPLTMVNTHKIAYNCYGQGTPVLLLHGLGSCGKDWQAQIEALAPYYFVIVPDFRGHGDSDKPSGPYSIRGMAEDIRQLLRQLNLQHCHVIGLSMGGMIALQLAVDHPKLFYSITLINSGPGINALNWSTKLLIWQRIAIIKLFGMHLHSRLLMKKLFPLPSQSKLRASGIKRWQQNNKEAYLAAFQALVHWSVEHQLARIHCPVLVLAAEHDYTPIAYKQGYIRHFKCGSLVIITNSRHASPLDQPEQVNQHLLHFLSQQQIALTG</sequence>
<dbReference type="Proteomes" id="UP000257039">
    <property type="component" value="Unassembled WGS sequence"/>
</dbReference>
<dbReference type="PRINTS" id="PR00111">
    <property type="entry name" value="ABHYDROLASE"/>
</dbReference>
<proteinExistence type="predicted"/>
<dbReference type="PANTHER" id="PTHR43798:SF31">
    <property type="entry name" value="AB HYDROLASE SUPERFAMILY PROTEIN YCLE"/>
    <property type="match status" value="1"/>
</dbReference>
<accession>A0A4V1INX8</accession>
<dbReference type="GO" id="GO:0016020">
    <property type="term" value="C:membrane"/>
    <property type="evidence" value="ECO:0007669"/>
    <property type="project" value="TreeGrafter"/>
</dbReference>
<dbReference type="InterPro" id="IPR029058">
    <property type="entry name" value="AB_hydrolase_fold"/>
</dbReference>